<proteinExistence type="predicted"/>
<evidence type="ECO:0000256" key="1">
    <source>
        <dbReference type="SAM" id="MobiDB-lite"/>
    </source>
</evidence>
<dbReference type="RefSeq" id="WP_285969380.1">
    <property type="nucleotide sequence ID" value="NZ_CP127294.1"/>
</dbReference>
<dbReference type="EMBL" id="CP127294">
    <property type="protein sequence ID" value="WIX78673.1"/>
    <property type="molecule type" value="Genomic_DNA"/>
</dbReference>
<dbReference type="Proteomes" id="UP001236014">
    <property type="component" value="Chromosome"/>
</dbReference>
<feature type="region of interest" description="Disordered" evidence="1">
    <location>
        <begin position="1"/>
        <end position="46"/>
    </location>
</feature>
<dbReference type="KEGG" id="acab:QRX50_46295"/>
<organism evidence="2 3">
    <name type="scientific">Amycolatopsis carbonis</name>
    <dbReference type="NCBI Taxonomy" id="715471"/>
    <lineage>
        <taxon>Bacteria</taxon>
        <taxon>Bacillati</taxon>
        <taxon>Actinomycetota</taxon>
        <taxon>Actinomycetes</taxon>
        <taxon>Pseudonocardiales</taxon>
        <taxon>Pseudonocardiaceae</taxon>
        <taxon>Amycolatopsis</taxon>
    </lineage>
</organism>
<reference evidence="2 3" key="1">
    <citation type="submission" date="2023-06" db="EMBL/GenBank/DDBJ databases">
        <authorList>
            <person name="Oyuntsetseg B."/>
            <person name="Kim S.B."/>
        </authorList>
    </citation>
    <scope>NUCLEOTIDE SEQUENCE [LARGE SCALE GENOMIC DNA]</scope>
    <source>
        <strain evidence="2 3">2-15</strain>
    </source>
</reference>
<protein>
    <submittedName>
        <fullName evidence="2">Uncharacterized protein</fullName>
    </submittedName>
</protein>
<evidence type="ECO:0000313" key="3">
    <source>
        <dbReference type="Proteomes" id="UP001236014"/>
    </source>
</evidence>
<gene>
    <name evidence="2" type="ORF">QRX50_46295</name>
</gene>
<sequence length="120" mass="13419">MFEARRPSSEFGSTDLPVRPALRHELNPDGSLTIHPPRHCPRQHPVPDSGSFSWIVALHLHALDCHRCRDEGNTEHQWALIDPAYEQADVEEATRAGLELLVVPPDEGARPGRIELHLDG</sequence>
<evidence type="ECO:0000313" key="2">
    <source>
        <dbReference type="EMBL" id="WIX78673.1"/>
    </source>
</evidence>
<dbReference type="AlphaFoldDB" id="A0A9Y2IHY5"/>
<accession>A0A9Y2IHY5</accession>
<keyword evidence="3" id="KW-1185">Reference proteome</keyword>
<name>A0A9Y2IHY5_9PSEU</name>